<dbReference type="PROSITE" id="PS50812">
    <property type="entry name" value="PWWP"/>
    <property type="match status" value="1"/>
</dbReference>
<organism evidence="3 4">
    <name type="scientific">Hyaloscypha bicolor E</name>
    <dbReference type="NCBI Taxonomy" id="1095630"/>
    <lineage>
        <taxon>Eukaryota</taxon>
        <taxon>Fungi</taxon>
        <taxon>Dikarya</taxon>
        <taxon>Ascomycota</taxon>
        <taxon>Pezizomycotina</taxon>
        <taxon>Leotiomycetes</taxon>
        <taxon>Helotiales</taxon>
        <taxon>Hyaloscyphaceae</taxon>
        <taxon>Hyaloscypha</taxon>
        <taxon>Hyaloscypha bicolor</taxon>
    </lineage>
</organism>
<feature type="region of interest" description="Disordered" evidence="1">
    <location>
        <begin position="524"/>
        <end position="642"/>
    </location>
</feature>
<dbReference type="InParanoid" id="A0A2J6SLZ3"/>
<evidence type="ECO:0000313" key="4">
    <source>
        <dbReference type="Proteomes" id="UP000235371"/>
    </source>
</evidence>
<dbReference type="RefSeq" id="XP_024728690.1">
    <property type="nucleotide sequence ID" value="XM_024876065.1"/>
</dbReference>
<feature type="compositionally biased region" description="Acidic residues" evidence="1">
    <location>
        <begin position="317"/>
        <end position="334"/>
    </location>
</feature>
<dbReference type="AlphaFoldDB" id="A0A2J6SLZ3"/>
<feature type="region of interest" description="Disordered" evidence="1">
    <location>
        <begin position="302"/>
        <end position="429"/>
    </location>
</feature>
<dbReference type="OrthoDB" id="62853at2759"/>
<feature type="compositionally biased region" description="Basic residues" evidence="1">
    <location>
        <begin position="141"/>
        <end position="154"/>
    </location>
</feature>
<reference evidence="3 4" key="1">
    <citation type="submission" date="2016-04" db="EMBL/GenBank/DDBJ databases">
        <title>A degradative enzymes factory behind the ericoid mycorrhizal symbiosis.</title>
        <authorList>
            <consortium name="DOE Joint Genome Institute"/>
            <person name="Martino E."/>
            <person name="Morin E."/>
            <person name="Grelet G."/>
            <person name="Kuo A."/>
            <person name="Kohler A."/>
            <person name="Daghino S."/>
            <person name="Barry K."/>
            <person name="Choi C."/>
            <person name="Cichocki N."/>
            <person name="Clum A."/>
            <person name="Copeland A."/>
            <person name="Hainaut M."/>
            <person name="Haridas S."/>
            <person name="Labutti K."/>
            <person name="Lindquist E."/>
            <person name="Lipzen A."/>
            <person name="Khouja H.-R."/>
            <person name="Murat C."/>
            <person name="Ohm R."/>
            <person name="Olson A."/>
            <person name="Spatafora J."/>
            <person name="Veneault-Fourrey C."/>
            <person name="Henrissat B."/>
            <person name="Grigoriev I."/>
            <person name="Martin F."/>
            <person name="Perotto S."/>
        </authorList>
    </citation>
    <scope>NUCLEOTIDE SEQUENCE [LARGE SCALE GENOMIC DNA]</scope>
    <source>
        <strain evidence="3 4">E</strain>
    </source>
</reference>
<dbReference type="EMBL" id="KZ613912">
    <property type="protein sequence ID" value="PMD51786.1"/>
    <property type="molecule type" value="Genomic_DNA"/>
</dbReference>
<feature type="compositionally biased region" description="Polar residues" evidence="1">
    <location>
        <begin position="372"/>
        <end position="383"/>
    </location>
</feature>
<dbReference type="SMART" id="SM00293">
    <property type="entry name" value="PWWP"/>
    <property type="match status" value="1"/>
</dbReference>
<feature type="compositionally biased region" description="Basic and acidic residues" evidence="1">
    <location>
        <begin position="417"/>
        <end position="429"/>
    </location>
</feature>
<evidence type="ECO:0000256" key="1">
    <source>
        <dbReference type="SAM" id="MobiDB-lite"/>
    </source>
</evidence>
<gene>
    <name evidence="3" type="ORF">K444DRAFT_544595</name>
</gene>
<protein>
    <recommendedName>
        <fullName evidence="2">PWWP domain-containing protein</fullName>
    </recommendedName>
</protein>
<dbReference type="FunCoup" id="A0A2J6SLZ3">
    <property type="interactions" value="96"/>
</dbReference>
<dbReference type="Gene3D" id="2.30.30.140">
    <property type="match status" value="1"/>
</dbReference>
<feature type="region of interest" description="Disordered" evidence="1">
    <location>
        <begin position="1"/>
        <end position="154"/>
    </location>
</feature>
<dbReference type="Pfam" id="PF00855">
    <property type="entry name" value="PWWP"/>
    <property type="match status" value="1"/>
</dbReference>
<dbReference type="STRING" id="1095630.A0A2J6SLZ3"/>
<feature type="compositionally biased region" description="Low complexity" evidence="1">
    <location>
        <begin position="407"/>
        <end position="416"/>
    </location>
</feature>
<feature type="compositionally biased region" description="Polar residues" evidence="1">
    <location>
        <begin position="630"/>
        <end position="642"/>
    </location>
</feature>
<dbReference type="InterPro" id="IPR000313">
    <property type="entry name" value="PWWP_dom"/>
</dbReference>
<dbReference type="Proteomes" id="UP000235371">
    <property type="component" value="Unassembled WGS sequence"/>
</dbReference>
<keyword evidence="4" id="KW-1185">Reference proteome</keyword>
<feature type="domain" description="PWWP" evidence="2">
    <location>
        <begin position="161"/>
        <end position="234"/>
    </location>
</feature>
<dbReference type="SUPFAM" id="SSF63748">
    <property type="entry name" value="Tudor/PWWP/MBT"/>
    <property type="match status" value="1"/>
</dbReference>
<name>A0A2J6SLZ3_9HELO</name>
<feature type="compositionally biased region" description="Low complexity" evidence="1">
    <location>
        <begin position="526"/>
        <end position="540"/>
    </location>
</feature>
<evidence type="ECO:0000313" key="3">
    <source>
        <dbReference type="EMBL" id="PMD51786.1"/>
    </source>
</evidence>
<dbReference type="GeneID" id="36584144"/>
<proteinExistence type="predicted"/>
<feature type="compositionally biased region" description="Basic and acidic residues" evidence="1">
    <location>
        <begin position="68"/>
        <end position="85"/>
    </location>
</feature>
<feature type="compositionally biased region" description="Basic and acidic residues" evidence="1">
    <location>
        <begin position="563"/>
        <end position="575"/>
    </location>
</feature>
<sequence length="642" mass="69874">MSEEANPQAAVVPSPAAEPVPVSDAMAHPEVRADANGAVPNGAPEVATEPKEVAIPTTNDAPAPTESTKQEETNDKQTRPEDVTQDKPAPPQEDTDMADSTKHDGDAAPAGDESAEPTTDTPASTGKGKARRKSGGIPEHKGKKLNKKASKAKLTHADAKPGDYFYVRLKGYPLWPAIVCDESMLPNTLIKTRPVTAARPDGKYRDDFEDGGPKVKDRSFPVMYLHTNEFGWIPNYDLVDMDFDEVGNVSANMRKDLAAAHQLAAEQHDLDYFKDILKSFMEAREAERAAKEAAKAEKKAKKAAAKKEKKTPKVVEDGDDEDIDMADAPGEVDSEAPGMTAVEEPKTKKRKPPITAEDTPQRDSVKKPRTSIKLNTTPKAPNGTSTPKSAKDSTTKSTKPKTKKSAPKAPETPEVVVPKEPEMTAEEKRAKKEKEILFLRHKLQKGLLTRDQDPKEEEMKQMSEYVLKLEGYADLEVSIIRATKINKVLKAILKLNTIPKEEDFRFKPRSQSLLDKWNKLLASEQGTPAAAPANTNGAPTETKTDAEEGKASPAEPTNGNKESPTEEKAEEKTQEDAPLAESSVPEAKDIPAVGETAPAPSIEEPSKVMPFSLISQPREDKANSCPGIDSRTSPSRNFYLNS</sequence>
<accession>A0A2J6SLZ3</accession>
<evidence type="ECO:0000259" key="2">
    <source>
        <dbReference type="PROSITE" id="PS50812"/>
    </source>
</evidence>
<feature type="compositionally biased region" description="Low complexity" evidence="1">
    <location>
        <begin position="9"/>
        <end position="23"/>
    </location>
</feature>